<evidence type="ECO:0000259" key="1">
    <source>
        <dbReference type="Pfam" id="PF05299"/>
    </source>
</evidence>
<sequence>MYKYTISCPNPTSQFLHLELELTAHESGEIALQLPAWRAGRYQLANYAQYIRGFQVVSSDEKNISFTKKSKDCWTFLGAKNEKYLVKYDFFCARMDAGGAWIDEDQVYINFVNCCFEIKGQETEPIELSFNLPGFASHVCTIPANQEGTRIARDFQMLADSTLLATNEVTHWTYQAKETLFHIWIKGEVHFDQVTFLKNFQKFTETQIRDFGEFPEEEYHFIFQLLPYRHYHGVEHQKGTVITFGPAASLSEPSQMEDLLGVSSHELYHAWNVCRIRPEELLPYDFSKETYSQAGWILEGITTYMGDLYLLKSGVYSLEIFLKQIETTLQKEIQNEGWKNQSIIESSYDLWLDGYQAGIPDRKVNIYSHGSIICFCLDIMLLENGSSFPEVMRAAWEKFGKPKIGYSQESFWKLILDHTPEKSKFQNFYDRFISGKEDLLSYLFFEKIELLGIKVNQTPNPDPLAANLGILSSEDRITKIHPSSPVYSDLMPGDEIKFEMETNSIHIAAKRINGNYFHFSYESMGDFYPSLSLEAVSTNDLQRKWLK</sequence>
<dbReference type="Gene3D" id="2.60.40.3650">
    <property type="match status" value="1"/>
</dbReference>
<proteinExistence type="predicted"/>
<dbReference type="InterPro" id="IPR024191">
    <property type="entry name" value="Peptidase_M61"/>
</dbReference>
<dbReference type="InterPro" id="IPR007963">
    <property type="entry name" value="Peptidase_M61_catalytic"/>
</dbReference>
<name>A0ABS3C9K3_9BACT</name>
<evidence type="ECO:0000313" key="3">
    <source>
        <dbReference type="EMBL" id="MBN7813788.1"/>
    </source>
</evidence>
<keyword evidence="4" id="KW-1185">Reference proteome</keyword>
<dbReference type="EMBL" id="JAFKCU010000001">
    <property type="protein sequence ID" value="MBN7813788.1"/>
    <property type="molecule type" value="Genomic_DNA"/>
</dbReference>
<evidence type="ECO:0000313" key="4">
    <source>
        <dbReference type="Proteomes" id="UP000664480"/>
    </source>
</evidence>
<reference evidence="3 4" key="1">
    <citation type="submission" date="2021-03" db="EMBL/GenBank/DDBJ databases">
        <title>novel species isolated from a fishpond in China.</title>
        <authorList>
            <person name="Lu H."/>
            <person name="Cai Z."/>
        </authorList>
    </citation>
    <scope>NUCLEOTIDE SEQUENCE [LARGE SCALE GENOMIC DNA]</scope>
    <source>
        <strain evidence="3 4">YJ13C</strain>
    </source>
</reference>
<feature type="domain" description="Peptidase M61 N-terminal" evidence="2">
    <location>
        <begin position="3"/>
        <end position="164"/>
    </location>
</feature>
<dbReference type="RefSeq" id="WP_206584478.1">
    <property type="nucleotide sequence ID" value="NZ_JAFKCU010000001.1"/>
</dbReference>
<gene>
    <name evidence="3" type="ORF">J0A69_00030</name>
</gene>
<dbReference type="Pfam" id="PF05299">
    <property type="entry name" value="Peptidase_M61"/>
    <property type="match status" value="1"/>
</dbReference>
<protein>
    <submittedName>
        <fullName evidence="3">M61 family metallopeptidase</fullName>
    </submittedName>
</protein>
<organism evidence="3 4">
    <name type="scientific">Algoriphagus pacificus</name>
    <dbReference type="NCBI Taxonomy" id="2811234"/>
    <lineage>
        <taxon>Bacteria</taxon>
        <taxon>Pseudomonadati</taxon>
        <taxon>Bacteroidota</taxon>
        <taxon>Cytophagia</taxon>
        <taxon>Cytophagales</taxon>
        <taxon>Cyclobacteriaceae</taxon>
        <taxon>Algoriphagus</taxon>
    </lineage>
</organism>
<comment type="caution">
    <text evidence="3">The sequence shown here is derived from an EMBL/GenBank/DDBJ whole genome shotgun (WGS) entry which is preliminary data.</text>
</comment>
<dbReference type="Gene3D" id="1.10.390.10">
    <property type="entry name" value="Neutral Protease Domain 2"/>
    <property type="match status" value="1"/>
</dbReference>
<evidence type="ECO:0000259" key="2">
    <source>
        <dbReference type="Pfam" id="PF17899"/>
    </source>
</evidence>
<feature type="domain" description="Peptidase M61 catalytic" evidence="1">
    <location>
        <begin position="259"/>
        <end position="373"/>
    </location>
</feature>
<dbReference type="InterPro" id="IPR040756">
    <property type="entry name" value="Peptidase_M61_N"/>
</dbReference>
<dbReference type="PIRSF" id="PIRSF016493">
    <property type="entry name" value="Glycyl_aminpptds"/>
    <property type="match status" value="1"/>
</dbReference>
<accession>A0ABS3C9K3</accession>
<dbReference type="InterPro" id="IPR027268">
    <property type="entry name" value="Peptidase_M4/M1_CTD_sf"/>
</dbReference>
<dbReference type="Proteomes" id="UP000664480">
    <property type="component" value="Unassembled WGS sequence"/>
</dbReference>
<dbReference type="Pfam" id="PF17899">
    <property type="entry name" value="Peptidase_M61_N"/>
    <property type="match status" value="1"/>
</dbReference>